<organism evidence="3 4">
    <name type="scientific">Trifolium pratense</name>
    <name type="common">Red clover</name>
    <dbReference type="NCBI Taxonomy" id="57577"/>
    <lineage>
        <taxon>Eukaryota</taxon>
        <taxon>Viridiplantae</taxon>
        <taxon>Streptophyta</taxon>
        <taxon>Embryophyta</taxon>
        <taxon>Tracheophyta</taxon>
        <taxon>Spermatophyta</taxon>
        <taxon>Magnoliopsida</taxon>
        <taxon>eudicotyledons</taxon>
        <taxon>Gunneridae</taxon>
        <taxon>Pentapetalae</taxon>
        <taxon>rosids</taxon>
        <taxon>fabids</taxon>
        <taxon>Fabales</taxon>
        <taxon>Fabaceae</taxon>
        <taxon>Papilionoideae</taxon>
        <taxon>50 kb inversion clade</taxon>
        <taxon>NPAAA clade</taxon>
        <taxon>Hologalegina</taxon>
        <taxon>IRL clade</taxon>
        <taxon>Trifolieae</taxon>
        <taxon>Trifolium</taxon>
    </lineage>
</organism>
<keyword evidence="1" id="KW-1133">Transmembrane helix</keyword>
<dbReference type="Proteomes" id="UP000236291">
    <property type="component" value="Unassembled WGS sequence"/>
</dbReference>
<name>A0A2K3PH84_TRIPR</name>
<dbReference type="Pfam" id="PF03140">
    <property type="entry name" value="DUF247"/>
    <property type="match status" value="1"/>
</dbReference>
<dbReference type="InterPro" id="IPR004158">
    <property type="entry name" value="DUF247_pln"/>
</dbReference>
<dbReference type="PANTHER" id="PTHR31170:SF20">
    <property type="entry name" value="DUF247 DOMAIN PROTEIN"/>
    <property type="match status" value="1"/>
</dbReference>
<evidence type="ECO:0000313" key="3">
    <source>
        <dbReference type="EMBL" id="PNY14605.1"/>
    </source>
</evidence>
<evidence type="ECO:0000313" key="4">
    <source>
        <dbReference type="Proteomes" id="UP000236291"/>
    </source>
</evidence>
<keyword evidence="1" id="KW-0812">Transmembrane</keyword>
<evidence type="ECO:0000313" key="2">
    <source>
        <dbReference type="EMBL" id="PNX95474.1"/>
    </source>
</evidence>
<dbReference type="PANTHER" id="PTHR31170">
    <property type="entry name" value="BNAC04G53230D PROTEIN"/>
    <property type="match status" value="1"/>
</dbReference>
<sequence length="531" mass="60515">MASTQTVENETQMMNDWLNSIQTLLKSVDHDYIQSCSISIVPEELKNSSNEDAYMPRVVSIGPRFKGSREDLLLMEEVKLRSMLSLLHRAGKAGEPKTYLQKCSKAIWKIDKQVRASYVSNIKLENTELAKIMLVDGCFLLELMIAKGMDSQLPSRLNPPGPAPEVLKDEDVLSDLMLLENQIPILVLHELSKILFPNVFDPTSREERATVINNLVLSVFSYSQVSNPEAPHVLDLVHFYVNSRKKVESENVESPDNHVVGITEKNRKLKLKLTRCASRLVAAGVSIKVIEDNKHRGISCFGWMRNFFGGGFIKLGNMLVVTNEMDKQVDETADEETRGFNFEFKFEKGKLEIAELHITKTTKAKWRNVIAWEHHKKNWKSSSSMASGYESGDENLVSTSSPSGKFTLSSLIFDGLICCADDVKLLKEKNIIVDHLKMNDEELEEYFHTMSFGVDRAIVDSSYVKMVDELNNYSKGFFVLRILKILWHLFKFRLEWLVNFLKQNYNFVAALVAVLSLVQTVYTILAYYLNK</sequence>
<evidence type="ECO:0000256" key="1">
    <source>
        <dbReference type="SAM" id="Phobius"/>
    </source>
</evidence>
<reference evidence="3 4" key="2">
    <citation type="journal article" date="2017" name="Front. Plant Sci.">
        <title>Gene Classification and Mining of Molecular Markers Useful in Red Clover (Trifolium pratense) Breeding.</title>
        <authorList>
            <person name="Istvanek J."/>
            <person name="Dluhosova J."/>
            <person name="Dluhos P."/>
            <person name="Patkova L."/>
            <person name="Nedelnik J."/>
            <person name="Repkova J."/>
        </authorList>
    </citation>
    <scope>NUCLEOTIDE SEQUENCE [LARGE SCALE GENOMIC DNA]</scope>
    <source>
        <strain evidence="4">cv. Tatra</strain>
        <tissue evidence="3">Young leaves</tissue>
    </source>
</reference>
<dbReference type="AlphaFoldDB" id="A0A2K3PH84"/>
<feature type="transmembrane region" description="Helical" evidence="1">
    <location>
        <begin position="507"/>
        <end position="529"/>
    </location>
</feature>
<protein>
    <submittedName>
        <fullName evidence="3">Uncharacterized protein</fullName>
    </submittedName>
</protein>
<comment type="caution">
    <text evidence="3">The sequence shown here is derived from an EMBL/GenBank/DDBJ whole genome shotgun (WGS) entry which is preliminary data.</text>
</comment>
<keyword evidence="1" id="KW-0472">Membrane</keyword>
<reference evidence="3 4" key="1">
    <citation type="journal article" date="2014" name="Am. J. Bot.">
        <title>Genome assembly and annotation for red clover (Trifolium pratense; Fabaceae).</title>
        <authorList>
            <person name="Istvanek J."/>
            <person name="Jaros M."/>
            <person name="Krenek A."/>
            <person name="Repkova J."/>
        </authorList>
    </citation>
    <scope>NUCLEOTIDE SEQUENCE [LARGE SCALE GENOMIC DNA]</scope>
    <source>
        <strain evidence="4">cv. Tatra</strain>
        <tissue evidence="3">Young leaves</tissue>
    </source>
</reference>
<accession>A0A2K3PH84</accession>
<proteinExistence type="predicted"/>
<dbReference type="EMBL" id="ASHM01006996">
    <property type="protein sequence ID" value="PNY14605.1"/>
    <property type="molecule type" value="Genomic_DNA"/>
</dbReference>
<dbReference type="EMBL" id="ASHM01013508">
    <property type="protein sequence ID" value="PNX95474.1"/>
    <property type="molecule type" value="Genomic_DNA"/>
</dbReference>
<gene>
    <name evidence="3" type="ORF">L195_g011289</name>
    <name evidence="2" type="ORF">L195_g018666</name>
</gene>